<name>A0A7W9J3Y7_9ACTN</name>
<dbReference type="PANTHER" id="PTHR35174:SF3">
    <property type="entry name" value="BLL7171 PROTEIN"/>
    <property type="match status" value="1"/>
</dbReference>
<feature type="domain" description="YCII-related" evidence="2">
    <location>
        <begin position="1"/>
        <end position="118"/>
    </location>
</feature>
<dbReference type="SUPFAM" id="SSF54909">
    <property type="entry name" value="Dimeric alpha+beta barrel"/>
    <property type="match status" value="1"/>
</dbReference>
<evidence type="ECO:0000259" key="2">
    <source>
        <dbReference type="Pfam" id="PF03795"/>
    </source>
</evidence>
<comment type="caution">
    <text evidence="3">The sequence shown here is derived from an EMBL/GenBank/DDBJ whole genome shotgun (WGS) entry which is preliminary data.</text>
</comment>
<proteinExistence type="inferred from homology"/>
<evidence type="ECO:0000313" key="4">
    <source>
        <dbReference type="Proteomes" id="UP000549971"/>
    </source>
</evidence>
<protein>
    <recommendedName>
        <fullName evidence="2">YCII-related domain-containing protein</fullName>
    </recommendedName>
</protein>
<dbReference type="AlphaFoldDB" id="A0A7W9J3Y7"/>
<accession>A0A7W9J3Y7</accession>
<gene>
    <name evidence="3" type="ORF">HDA39_001376</name>
</gene>
<dbReference type="Proteomes" id="UP000549971">
    <property type="component" value="Unassembled WGS sequence"/>
</dbReference>
<dbReference type="Gene3D" id="3.30.70.1060">
    <property type="entry name" value="Dimeric alpha+beta barrel"/>
    <property type="match status" value="1"/>
</dbReference>
<comment type="similarity">
    <text evidence="1">Belongs to the YciI family.</text>
</comment>
<dbReference type="PANTHER" id="PTHR35174">
    <property type="entry name" value="BLL7171 PROTEIN-RELATED"/>
    <property type="match status" value="1"/>
</dbReference>
<keyword evidence="4" id="KW-1185">Reference proteome</keyword>
<reference evidence="3 4" key="1">
    <citation type="submission" date="2020-08" db="EMBL/GenBank/DDBJ databases">
        <title>Sequencing the genomes of 1000 actinobacteria strains.</title>
        <authorList>
            <person name="Klenk H.-P."/>
        </authorList>
    </citation>
    <scope>NUCLEOTIDE SEQUENCE [LARGE SCALE GENOMIC DNA]</scope>
    <source>
        <strain evidence="3 4">DSM 28967</strain>
    </source>
</reference>
<dbReference type="InterPro" id="IPR011008">
    <property type="entry name" value="Dimeric_a/b-barrel"/>
</dbReference>
<evidence type="ECO:0000256" key="1">
    <source>
        <dbReference type="ARBA" id="ARBA00007689"/>
    </source>
</evidence>
<sequence length="122" mass="13642">MKFLILIYGNPEGRALWNQLSPEQRRESMAGYTALENALSVKNELLASESLDDPALTRQVLVRDGKAVTTDGPFAEIKEQLAGFYLVECDTVERATEIVTQIPEAEYSIVEIRPVRDLSTLL</sequence>
<evidence type="ECO:0000313" key="3">
    <source>
        <dbReference type="EMBL" id="MBB5834642.1"/>
    </source>
</evidence>
<dbReference type="InterPro" id="IPR005545">
    <property type="entry name" value="YCII"/>
</dbReference>
<dbReference type="Pfam" id="PF03795">
    <property type="entry name" value="YCII"/>
    <property type="match status" value="1"/>
</dbReference>
<dbReference type="RefSeq" id="WP_184794382.1">
    <property type="nucleotide sequence ID" value="NZ_JACHMY010000001.1"/>
</dbReference>
<dbReference type="EMBL" id="JACHMY010000001">
    <property type="protein sequence ID" value="MBB5834642.1"/>
    <property type="molecule type" value="Genomic_DNA"/>
</dbReference>
<organism evidence="3 4">
    <name type="scientific">Kribbella italica</name>
    <dbReference type="NCBI Taxonomy" id="1540520"/>
    <lineage>
        <taxon>Bacteria</taxon>
        <taxon>Bacillati</taxon>
        <taxon>Actinomycetota</taxon>
        <taxon>Actinomycetes</taxon>
        <taxon>Propionibacteriales</taxon>
        <taxon>Kribbellaceae</taxon>
        <taxon>Kribbella</taxon>
    </lineage>
</organism>